<protein>
    <recommendedName>
        <fullName evidence="2">Transposase IS4-like domain-containing protein</fullName>
    </recommendedName>
</protein>
<comment type="caution">
    <text evidence="1">The sequence shown here is derived from an EMBL/GenBank/DDBJ whole genome shotgun (WGS) entry which is preliminary data.</text>
</comment>
<accession>X1EDM8</accession>
<evidence type="ECO:0000313" key="1">
    <source>
        <dbReference type="EMBL" id="GAH31401.1"/>
    </source>
</evidence>
<organism evidence="1">
    <name type="scientific">marine sediment metagenome</name>
    <dbReference type="NCBI Taxonomy" id="412755"/>
    <lineage>
        <taxon>unclassified sequences</taxon>
        <taxon>metagenomes</taxon>
        <taxon>ecological metagenomes</taxon>
    </lineage>
</organism>
<feature type="non-terminal residue" evidence="1">
    <location>
        <position position="1"/>
    </location>
</feature>
<name>X1EDM8_9ZZZZ</name>
<reference evidence="1" key="1">
    <citation type="journal article" date="2014" name="Front. Microbiol.">
        <title>High frequency of phylogenetically diverse reductive dehalogenase-homologous genes in deep subseafloor sedimentary metagenomes.</title>
        <authorList>
            <person name="Kawai M."/>
            <person name="Futagami T."/>
            <person name="Toyoda A."/>
            <person name="Takaki Y."/>
            <person name="Nishi S."/>
            <person name="Hori S."/>
            <person name="Arai W."/>
            <person name="Tsubouchi T."/>
            <person name="Morono Y."/>
            <person name="Uchiyama I."/>
            <person name="Ito T."/>
            <person name="Fujiyama A."/>
            <person name="Inagaki F."/>
            <person name="Takami H."/>
        </authorList>
    </citation>
    <scope>NUCLEOTIDE SEQUENCE</scope>
    <source>
        <strain evidence="1">Expedition CK06-06</strain>
    </source>
</reference>
<dbReference type="AlphaFoldDB" id="X1EDM8"/>
<gene>
    <name evidence="1" type="ORF">S03H2_23411</name>
</gene>
<dbReference type="EMBL" id="BARU01012782">
    <property type="protein sequence ID" value="GAH31401.1"/>
    <property type="molecule type" value="Genomic_DNA"/>
</dbReference>
<sequence length="116" mass="13512">PKPKKGKKQRSLLERIADPSTNWTTIQIIWYDGVKRTLEIFSGVSLWYTPIFAPIEIRWIVVRDPKGELRTEAFFSTNLNASAKQILHWFILRWNVETTFQELRAHPGFETLGAVV</sequence>
<proteinExistence type="predicted"/>
<evidence type="ECO:0008006" key="2">
    <source>
        <dbReference type="Google" id="ProtNLM"/>
    </source>
</evidence>